<dbReference type="InterPro" id="IPR045223">
    <property type="entry name" value="RACK1-like"/>
</dbReference>
<name>A0A5J9SI73_9POAL</name>
<comment type="similarity">
    <text evidence="1">Belongs to the WD repeat G protein beta family. Ribosomal protein RACK1 subfamily.</text>
</comment>
<keyword evidence="9" id="KW-1185">Reference proteome</keyword>
<dbReference type="GO" id="GO:0045182">
    <property type="term" value="F:translation regulator activity"/>
    <property type="evidence" value="ECO:0007669"/>
    <property type="project" value="InterPro"/>
</dbReference>
<gene>
    <name evidence="8" type="ORF">EJB05_55888</name>
</gene>
<dbReference type="Proteomes" id="UP000324897">
    <property type="component" value="Unassembled WGS sequence"/>
</dbReference>
<keyword evidence="4" id="KW-0689">Ribosomal protein</keyword>
<evidence type="ECO:0000256" key="5">
    <source>
        <dbReference type="ARBA" id="ARBA00023274"/>
    </source>
</evidence>
<dbReference type="PROSITE" id="PS50082">
    <property type="entry name" value="WD_REPEATS_2"/>
    <property type="match status" value="6"/>
</dbReference>
<evidence type="ECO:0000313" key="8">
    <source>
        <dbReference type="EMBL" id="TVT98799.1"/>
    </source>
</evidence>
<accession>A0A5J9SI73</accession>
<dbReference type="InterPro" id="IPR020472">
    <property type="entry name" value="WD40_PAC1"/>
</dbReference>
<feature type="repeat" description="WD" evidence="6">
    <location>
        <begin position="128"/>
        <end position="169"/>
    </location>
</feature>
<feature type="region of interest" description="Disordered" evidence="7">
    <location>
        <begin position="43"/>
        <end position="62"/>
    </location>
</feature>
<evidence type="ECO:0000313" key="9">
    <source>
        <dbReference type="Proteomes" id="UP000324897"/>
    </source>
</evidence>
<dbReference type="PRINTS" id="PR00320">
    <property type="entry name" value="GPROTEINBRPT"/>
</dbReference>
<evidence type="ECO:0000256" key="4">
    <source>
        <dbReference type="ARBA" id="ARBA00022980"/>
    </source>
</evidence>
<organism evidence="8 9">
    <name type="scientific">Eragrostis curvula</name>
    <name type="common">weeping love grass</name>
    <dbReference type="NCBI Taxonomy" id="38414"/>
    <lineage>
        <taxon>Eukaryota</taxon>
        <taxon>Viridiplantae</taxon>
        <taxon>Streptophyta</taxon>
        <taxon>Embryophyta</taxon>
        <taxon>Tracheophyta</taxon>
        <taxon>Spermatophyta</taxon>
        <taxon>Magnoliopsida</taxon>
        <taxon>Liliopsida</taxon>
        <taxon>Poales</taxon>
        <taxon>Poaceae</taxon>
        <taxon>PACMAD clade</taxon>
        <taxon>Chloridoideae</taxon>
        <taxon>Eragrostideae</taxon>
        <taxon>Eragrostidinae</taxon>
        <taxon>Eragrostis</taxon>
    </lineage>
</organism>
<proteinExistence type="inferred from homology"/>
<dbReference type="CDD" id="cd00200">
    <property type="entry name" value="WD40"/>
    <property type="match status" value="1"/>
</dbReference>
<keyword evidence="2 6" id="KW-0853">WD repeat</keyword>
<dbReference type="PANTHER" id="PTHR19868">
    <property type="entry name" value="RECEPTOR FOR ACTIVATED PROTEIN KINASE C RACK1"/>
    <property type="match status" value="1"/>
</dbReference>
<dbReference type="GO" id="GO:0043022">
    <property type="term" value="F:ribosome binding"/>
    <property type="evidence" value="ECO:0007669"/>
    <property type="project" value="InterPro"/>
</dbReference>
<dbReference type="GO" id="GO:1990904">
    <property type="term" value="C:ribonucleoprotein complex"/>
    <property type="evidence" value="ECO:0007669"/>
    <property type="project" value="UniProtKB-KW"/>
</dbReference>
<feature type="compositionally biased region" description="Basic residues" evidence="7">
    <location>
        <begin position="43"/>
        <end position="53"/>
    </location>
</feature>
<sequence>LRSSVPHSSVESAVRKTLAQLPPTIKSSPSRYGRIPSFISPLRRRRRLHRRSRSPSPLPATMAQETLSLVGTMRGHNGEVTAIATPIDNSPFIVSSSRDKSLLVWDLSNPVHSTPEVPSEYGVPFRRLTGHSHFVQDVVLSSDGQFALSGSWDGELRLWDLSTGLTTRRFVGHEKDVISVAFSVDNRQIVSASRDKTIKLWNTLGECKYTIGGDLGGSEGHSGWVSCVRFSPNPAQPTIVSGSWDRTVKVWNLTNCKLRNTLQGHGGYVNAVAVSPDGSLCASGGKDGVTLLWDLQEGKRLYSLDATSVIHSLCFSPNRYWLCAATEDSVKIWDLESKHVVQDLKPDIPVSKNQILYCTSLSWSADGSTLYTGYTDGTIRVWKISAYSYGA</sequence>
<dbReference type="PROSITE" id="PS50294">
    <property type="entry name" value="WD_REPEATS_REGION"/>
    <property type="match status" value="6"/>
</dbReference>
<feature type="repeat" description="WD" evidence="6">
    <location>
        <begin position="73"/>
        <end position="109"/>
    </location>
</feature>
<feature type="non-terminal residue" evidence="8">
    <location>
        <position position="1"/>
    </location>
</feature>
<dbReference type="SUPFAM" id="SSF50978">
    <property type="entry name" value="WD40 repeat-like"/>
    <property type="match status" value="1"/>
</dbReference>
<dbReference type="SMART" id="SM00320">
    <property type="entry name" value="WD40"/>
    <property type="match status" value="7"/>
</dbReference>
<dbReference type="InterPro" id="IPR001680">
    <property type="entry name" value="WD40_rpt"/>
</dbReference>
<dbReference type="InterPro" id="IPR015943">
    <property type="entry name" value="WD40/YVTN_repeat-like_dom_sf"/>
</dbReference>
<dbReference type="InterPro" id="IPR019775">
    <property type="entry name" value="WD40_repeat_CS"/>
</dbReference>
<evidence type="ECO:0000256" key="1">
    <source>
        <dbReference type="ARBA" id="ARBA00007253"/>
    </source>
</evidence>
<reference evidence="8 9" key="1">
    <citation type="journal article" date="2019" name="Sci. Rep.">
        <title>A high-quality genome of Eragrostis curvula grass provides insights into Poaceae evolution and supports new strategies to enhance forage quality.</title>
        <authorList>
            <person name="Carballo J."/>
            <person name="Santos B.A.C.M."/>
            <person name="Zappacosta D."/>
            <person name="Garbus I."/>
            <person name="Selva J.P."/>
            <person name="Gallo C.A."/>
            <person name="Diaz A."/>
            <person name="Albertini E."/>
            <person name="Caccamo M."/>
            <person name="Echenique V."/>
        </authorList>
    </citation>
    <scope>NUCLEOTIDE SEQUENCE [LARGE SCALE GENOMIC DNA]</scope>
    <source>
        <strain evidence="9">cv. Victoria</strain>
        <tissue evidence="8">Leaf</tissue>
    </source>
</reference>
<feature type="repeat" description="WD" evidence="6">
    <location>
        <begin position="262"/>
        <end position="303"/>
    </location>
</feature>
<dbReference type="OrthoDB" id="7875889at2759"/>
<dbReference type="PROSITE" id="PS00678">
    <property type="entry name" value="WD_REPEATS_1"/>
    <property type="match status" value="4"/>
</dbReference>
<evidence type="ECO:0000256" key="2">
    <source>
        <dbReference type="ARBA" id="ARBA00022574"/>
    </source>
</evidence>
<evidence type="ECO:0000256" key="6">
    <source>
        <dbReference type="PROSITE-ProRule" id="PRU00221"/>
    </source>
</evidence>
<dbReference type="Pfam" id="PF00400">
    <property type="entry name" value="WD40"/>
    <property type="match status" value="7"/>
</dbReference>
<dbReference type="InterPro" id="IPR036322">
    <property type="entry name" value="WD40_repeat_dom_sf"/>
</dbReference>
<protein>
    <submittedName>
        <fullName evidence="8">Uncharacterized protein</fullName>
    </submittedName>
</protein>
<dbReference type="AlphaFoldDB" id="A0A5J9SI73"/>
<evidence type="ECO:0000256" key="3">
    <source>
        <dbReference type="ARBA" id="ARBA00022737"/>
    </source>
</evidence>
<comment type="caution">
    <text evidence="8">The sequence shown here is derived from an EMBL/GenBank/DDBJ whole genome shotgun (WGS) entry which is preliminary data.</text>
</comment>
<dbReference type="GO" id="GO:0005840">
    <property type="term" value="C:ribosome"/>
    <property type="evidence" value="ECO:0007669"/>
    <property type="project" value="UniProtKB-KW"/>
</dbReference>
<feature type="repeat" description="WD" evidence="6">
    <location>
        <begin position="170"/>
        <end position="202"/>
    </location>
</feature>
<keyword evidence="3" id="KW-0677">Repeat</keyword>
<feature type="repeat" description="WD" evidence="6">
    <location>
        <begin position="359"/>
        <end position="385"/>
    </location>
</feature>
<dbReference type="EMBL" id="RWGY01000805">
    <property type="protein sequence ID" value="TVT98799.1"/>
    <property type="molecule type" value="Genomic_DNA"/>
</dbReference>
<feature type="repeat" description="WD" evidence="6">
    <location>
        <begin position="218"/>
        <end position="261"/>
    </location>
</feature>
<keyword evidence="5" id="KW-0687">Ribonucleoprotein</keyword>
<dbReference type="Gene3D" id="2.130.10.10">
    <property type="entry name" value="YVTN repeat-like/Quinoprotein amine dehydrogenase"/>
    <property type="match status" value="1"/>
</dbReference>
<evidence type="ECO:0000256" key="7">
    <source>
        <dbReference type="SAM" id="MobiDB-lite"/>
    </source>
</evidence>
<dbReference type="FunFam" id="2.130.10.10:FF:000018">
    <property type="entry name" value="Receptor for activated C kinase 1"/>
    <property type="match status" value="1"/>
</dbReference>